<name>A0A0H3B4R1_YERPY</name>
<protein>
    <recommendedName>
        <fullName evidence="3">Bacteriophage protein</fullName>
    </recommendedName>
</protein>
<evidence type="ECO:0000313" key="2">
    <source>
        <dbReference type="EMBL" id="ACA69098.1"/>
    </source>
</evidence>
<accession>A0A0H3B4R1</accession>
<keyword evidence="1" id="KW-0812">Transmembrane</keyword>
<dbReference type="AlphaFoldDB" id="A0A0H3B4R1"/>
<sequence>MYEQSQFPYWWAGSLALFSLLSLQDFIFILGTIISVIFTIKTYYVNLREKAAIIKEEQRRTEILQNFLQNKTIENISAAIVVCHKAASQQAIIKRR</sequence>
<dbReference type="PATRIC" id="fig|502800.11.peg.3534"/>
<dbReference type="KEGG" id="ypy:YPK_2822"/>
<gene>
    <name evidence="2" type="ordered locus">YPK_2822</name>
</gene>
<organism evidence="2">
    <name type="scientific">Yersinia pseudotuberculosis serotype O:3 (strain YPIII)</name>
    <dbReference type="NCBI Taxonomy" id="502800"/>
    <lineage>
        <taxon>Bacteria</taxon>
        <taxon>Pseudomonadati</taxon>
        <taxon>Pseudomonadota</taxon>
        <taxon>Gammaproteobacteria</taxon>
        <taxon>Enterobacterales</taxon>
        <taxon>Yersiniaceae</taxon>
        <taxon>Yersinia</taxon>
    </lineage>
</organism>
<evidence type="ECO:0008006" key="3">
    <source>
        <dbReference type="Google" id="ProtNLM"/>
    </source>
</evidence>
<keyword evidence="1" id="KW-1133">Transmembrane helix</keyword>
<dbReference type="EMBL" id="CP000950">
    <property type="protein sequence ID" value="ACA69098.1"/>
    <property type="molecule type" value="Genomic_DNA"/>
</dbReference>
<keyword evidence="1" id="KW-0472">Membrane</keyword>
<dbReference type="RefSeq" id="WP_012304337.1">
    <property type="nucleotide sequence ID" value="NZ_CP009792.1"/>
</dbReference>
<feature type="transmembrane region" description="Helical" evidence="1">
    <location>
        <begin position="15"/>
        <end position="40"/>
    </location>
</feature>
<evidence type="ECO:0000256" key="1">
    <source>
        <dbReference type="SAM" id="Phobius"/>
    </source>
</evidence>
<proteinExistence type="predicted"/>
<reference evidence="2" key="1">
    <citation type="submission" date="2008-02" db="EMBL/GenBank/DDBJ databases">
        <title>Complete sequence of Yersinia pseudotuberculosis YPIII.</title>
        <authorList>
            <consortium name="US DOE Joint Genome Institute"/>
            <person name="Challacombe J.F."/>
            <person name="Bruce D."/>
            <person name="Detter J.C."/>
            <person name="Green L."/>
            <person name="Land M."/>
            <person name="Munk C."/>
            <person name="Lindler L.E."/>
            <person name="Nikolich M.P."/>
            <person name="Brettin T."/>
        </authorList>
    </citation>
    <scope>NUCLEOTIDE SEQUENCE</scope>
    <source>
        <strain evidence="2">YPIII</strain>
    </source>
</reference>